<keyword evidence="6" id="KW-0833">Ubl conjugation pathway</keyword>
<dbReference type="GO" id="GO:0061630">
    <property type="term" value="F:ubiquitin protein ligase activity"/>
    <property type="evidence" value="ECO:0007669"/>
    <property type="project" value="UniProtKB-EC"/>
</dbReference>
<dbReference type="Gene3D" id="3.30.40.10">
    <property type="entry name" value="Zinc/RING finger domain, C3HC4 (zinc finger)"/>
    <property type="match status" value="1"/>
</dbReference>
<keyword evidence="5 8" id="KW-0863">Zinc-finger</keyword>
<dbReference type="PANTHER" id="PTHR22937">
    <property type="entry name" value="E3 UBIQUITIN-PROTEIN LIGASE RNF165"/>
    <property type="match status" value="1"/>
</dbReference>
<sequence>MPSLRSTPAKVITEGSRLLSKLVATGQPAMGHRHMFNTPLIHETDADEGWNHAEQPYMPMESGGYSNNAISNGNPVPQNANNHQSVRGVRSGYCQTSVPSFGSSSSNFHSGQVGASDEGLQMSAESYLSRHPRVFSTTRLRNGERIGRAGILRDRYRSFTEEASLRDRLTSEELLVLGERIGSVSTGLSDGLISKCLTESIYCSSDQSQDDGKCVICLEEYKNMDDVGTLKCGHDFHVGCIRKWLSMKNLCPICKATAMDDGVKEKSSA</sequence>
<dbReference type="InterPro" id="IPR001841">
    <property type="entry name" value="Znf_RING"/>
</dbReference>
<evidence type="ECO:0000256" key="4">
    <source>
        <dbReference type="ARBA" id="ARBA00022723"/>
    </source>
</evidence>
<dbReference type="AlphaFoldDB" id="A0AAW2LA75"/>
<dbReference type="InterPro" id="IPR013083">
    <property type="entry name" value="Znf_RING/FYVE/PHD"/>
</dbReference>
<dbReference type="Pfam" id="PF13639">
    <property type="entry name" value="zf-RING_2"/>
    <property type="match status" value="1"/>
</dbReference>
<dbReference type="EC" id="2.3.2.27" evidence="2"/>
<keyword evidence="3" id="KW-0808">Transferase</keyword>
<dbReference type="SMART" id="SM00184">
    <property type="entry name" value="RING"/>
    <property type="match status" value="1"/>
</dbReference>
<evidence type="ECO:0000256" key="7">
    <source>
        <dbReference type="ARBA" id="ARBA00022833"/>
    </source>
</evidence>
<reference evidence="10" key="2">
    <citation type="journal article" date="2024" name="Plant">
        <title>Genomic evolution and insights into agronomic trait innovations of Sesamum species.</title>
        <authorList>
            <person name="Miao H."/>
            <person name="Wang L."/>
            <person name="Qu L."/>
            <person name="Liu H."/>
            <person name="Sun Y."/>
            <person name="Le M."/>
            <person name="Wang Q."/>
            <person name="Wei S."/>
            <person name="Zheng Y."/>
            <person name="Lin W."/>
            <person name="Duan Y."/>
            <person name="Cao H."/>
            <person name="Xiong S."/>
            <person name="Wang X."/>
            <person name="Wei L."/>
            <person name="Li C."/>
            <person name="Ma Q."/>
            <person name="Ju M."/>
            <person name="Zhao R."/>
            <person name="Li G."/>
            <person name="Mu C."/>
            <person name="Tian Q."/>
            <person name="Mei H."/>
            <person name="Zhang T."/>
            <person name="Gao T."/>
            <person name="Zhang H."/>
        </authorList>
    </citation>
    <scope>NUCLEOTIDE SEQUENCE</scope>
    <source>
        <strain evidence="10">G02</strain>
    </source>
</reference>
<evidence type="ECO:0000256" key="8">
    <source>
        <dbReference type="PROSITE-ProRule" id="PRU00175"/>
    </source>
</evidence>
<dbReference type="PANTHER" id="PTHR22937:SF174">
    <property type="entry name" value="RING-TYPE E3 UBIQUITIN TRANSFERASE"/>
    <property type="match status" value="1"/>
</dbReference>
<dbReference type="InterPro" id="IPR045191">
    <property type="entry name" value="MBR1/2-like"/>
</dbReference>
<evidence type="ECO:0000256" key="5">
    <source>
        <dbReference type="ARBA" id="ARBA00022771"/>
    </source>
</evidence>
<organism evidence="10">
    <name type="scientific">Sesamum radiatum</name>
    <name type="common">Black benniseed</name>
    <dbReference type="NCBI Taxonomy" id="300843"/>
    <lineage>
        <taxon>Eukaryota</taxon>
        <taxon>Viridiplantae</taxon>
        <taxon>Streptophyta</taxon>
        <taxon>Embryophyta</taxon>
        <taxon>Tracheophyta</taxon>
        <taxon>Spermatophyta</taxon>
        <taxon>Magnoliopsida</taxon>
        <taxon>eudicotyledons</taxon>
        <taxon>Gunneridae</taxon>
        <taxon>Pentapetalae</taxon>
        <taxon>asterids</taxon>
        <taxon>lamiids</taxon>
        <taxon>Lamiales</taxon>
        <taxon>Pedaliaceae</taxon>
        <taxon>Sesamum</taxon>
    </lineage>
</organism>
<dbReference type="FunFam" id="3.30.40.10:FF:000538">
    <property type="entry name" value="E3 ubiquitin-protein ligase MBR2 isoform A"/>
    <property type="match status" value="1"/>
</dbReference>
<feature type="domain" description="RING-type" evidence="9">
    <location>
        <begin position="214"/>
        <end position="255"/>
    </location>
</feature>
<keyword evidence="4" id="KW-0479">Metal-binding</keyword>
<keyword evidence="7" id="KW-0862">Zinc</keyword>
<evidence type="ECO:0000256" key="3">
    <source>
        <dbReference type="ARBA" id="ARBA00022679"/>
    </source>
</evidence>
<dbReference type="PROSITE" id="PS50089">
    <property type="entry name" value="ZF_RING_2"/>
    <property type="match status" value="1"/>
</dbReference>
<name>A0AAW2LA75_SESRA</name>
<proteinExistence type="predicted"/>
<gene>
    <name evidence="10" type="ORF">Sradi_5502900</name>
</gene>
<evidence type="ECO:0000256" key="6">
    <source>
        <dbReference type="ARBA" id="ARBA00022786"/>
    </source>
</evidence>
<accession>A0AAW2LA75</accession>
<comment type="catalytic activity">
    <reaction evidence="1">
        <text>S-ubiquitinyl-[E2 ubiquitin-conjugating enzyme]-L-cysteine + [acceptor protein]-L-lysine = [E2 ubiquitin-conjugating enzyme]-L-cysteine + N(6)-ubiquitinyl-[acceptor protein]-L-lysine.</text>
        <dbReference type="EC" id="2.3.2.27"/>
    </reaction>
</comment>
<evidence type="ECO:0000256" key="2">
    <source>
        <dbReference type="ARBA" id="ARBA00012483"/>
    </source>
</evidence>
<comment type="caution">
    <text evidence="10">The sequence shown here is derived from an EMBL/GenBank/DDBJ whole genome shotgun (WGS) entry which is preliminary data.</text>
</comment>
<protein>
    <recommendedName>
        <fullName evidence="2">RING-type E3 ubiquitin transferase</fullName>
        <ecNumber evidence="2">2.3.2.27</ecNumber>
    </recommendedName>
</protein>
<evidence type="ECO:0000259" key="9">
    <source>
        <dbReference type="PROSITE" id="PS50089"/>
    </source>
</evidence>
<dbReference type="GO" id="GO:0008270">
    <property type="term" value="F:zinc ion binding"/>
    <property type="evidence" value="ECO:0007669"/>
    <property type="project" value="UniProtKB-KW"/>
</dbReference>
<reference evidence="10" key="1">
    <citation type="submission" date="2020-06" db="EMBL/GenBank/DDBJ databases">
        <authorList>
            <person name="Li T."/>
            <person name="Hu X."/>
            <person name="Zhang T."/>
            <person name="Song X."/>
            <person name="Zhang H."/>
            <person name="Dai N."/>
            <person name="Sheng W."/>
            <person name="Hou X."/>
            <person name="Wei L."/>
        </authorList>
    </citation>
    <scope>NUCLEOTIDE SEQUENCE</scope>
    <source>
        <strain evidence="10">G02</strain>
        <tissue evidence="10">Leaf</tissue>
    </source>
</reference>
<dbReference type="SUPFAM" id="SSF57850">
    <property type="entry name" value="RING/U-box"/>
    <property type="match status" value="1"/>
</dbReference>
<evidence type="ECO:0000313" key="10">
    <source>
        <dbReference type="EMBL" id="KAL0316247.1"/>
    </source>
</evidence>
<evidence type="ECO:0000256" key="1">
    <source>
        <dbReference type="ARBA" id="ARBA00000900"/>
    </source>
</evidence>
<dbReference type="EMBL" id="JACGWJ010000025">
    <property type="protein sequence ID" value="KAL0316247.1"/>
    <property type="molecule type" value="Genomic_DNA"/>
</dbReference>